<evidence type="ECO:0000256" key="7">
    <source>
        <dbReference type="ARBA" id="ARBA00023034"/>
    </source>
</evidence>
<feature type="region of interest" description="Disordered" evidence="12">
    <location>
        <begin position="96"/>
        <end position="118"/>
    </location>
</feature>
<feature type="transmembrane region" description="Helical" evidence="11">
    <location>
        <begin position="7"/>
        <end position="26"/>
    </location>
</feature>
<evidence type="ECO:0000256" key="4">
    <source>
        <dbReference type="ARBA" id="ARBA00022692"/>
    </source>
</evidence>
<dbReference type="GO" id="GO:0016051">
    <property type="term" value="P:carbohydrate biosynthetic process"/>
    <property type="evidence" value="ECO:0007669"/>
    <property type="project" value="InterPro"/>
</dbReference>
<dbReference type="EC" id="2.8.2.-" evidence="11"/>
<dbReference type="Ensembl" id="ENSGMOT00000063849.1">
    <property type="protein sequence ID" value="ENSGMOP00000027385.1"/>
    <property type="gene ID" value="ENSGMOG00000022980.1"/>
</dbReference>
<accession>A0A8C5A6P8</accession>
<dbReference type="Pfam" id="PF03567">
    <property type="entry name" value="Sulfotransfer_2"/>
    <property type="match status" value="1"/>
</dbReference>
<reference evidence="13" key="1">
    <citation type="submission" date="2025-08" db="UniProtKB">
        <authorList>
            <consortium name="Ensembl"/>
        </authorList>
    </citation>
    <scope>IDENTIFICATION</scope>
</reference>
<keyword evidence="3 11" id="KW-0808">Transferase</keyword>
<evidence type="ECO:0000256" key="9">
    <source>
        <dbReference type="ARBA" id="ARBA00023180"/>
    </source>
</evidence>
<keyword evidence="14" id="KW-1185">Reference proteome</keyword>
<dbReference type="OrthoDB" id="2019940at2759"/>
<gene>
    <name evidence="13" type="primary">LOC115538021</name>
</gene>
<evidence type="ECO:0000256" key="1">
    <source>
        <dbReference type="ARBA" id="ARBA00004323"/>
    </source>
</evidence>
<dbReference type="SUPFAM" id="SSF52540">
    <property type="entry name" value="P-loop containing nucleoside triphosphate hydrolases"/>
    <property type="match status" value="1"/>
</dbReference>
<comment type="subcellular location">
    <subcellularLocation>
        <location evidence="1 11">Golgi apparatus membrane</location>
        <topology evidence="1 11">Single-pass type II membrane protein</topology>
    </subcellularLocation>
</comment>
<feature type="region of interest" description="Disordered" evidence="12">
    <location>
        <begin position="40"/>
        <end position="77"/>
    </location>
</feature>
<dbReference type="GO" id="GO:0030166">
    <property type="term" value="P:proteoglycan biosynthetic process"/>
    <property type="evidence" value="ECO:0007669"/>
    <property type="project" value="TreeGrafter"/>
</dbReference>
<feature type="compositionally biased region" description="Pro residues" evidence="12">
    <location>
        <begin position="47"/>
        <end position="57"/>
    </location>
</feature>
<reference evidence="13" key="2">
    <citation type="submission" date="2025-09" db="UniProtKB">
        <authorList>
            <consortium name="Ensembl"/>
        </authorList>
    </citation>
    <scope>IDENTIFICATION</scope>
</reference>
<dbReference type="GeneTree" id="ENSGT00940000156614"/>
<evidence type="ECO:0000256" key="10">
    <source>
        <dbReference type="ARBA" id="ARBA00023277"/>
    </source>
</evidence>
<dbReference type="GO" id="GO:0008146">
    <property type="term" value="F:sulfotransferase activity"/>
    <property type="evidence" value="ECO:0007669"/>
    <property type="project" value="InterPro"/>
</dbReference>
<evidence type="ECO:0000256" key="11">
    <source>
        <dbReference type="RuleBase" id="RU364020"/>
    </source>
</evidence>
<name>A0A8C5A6P8_GADMO</name>
<evidence type="ECO:0000256" key="6">
    <source>
        <dbReference type="ARBA" id="ARBA00022989"/>
    </source>
</evidence>
<evidence type="ECO:0000313" key="14">
    <source>
        <dbReference type="Proteomes" id="UP000694546"/>
    </source>
</evidence>
<protein>
    <recommendedName>
        <fullName evidence="11">Carbohydrate sulfotransferase</fullName>
        <ecNumber evidence="11">2.8.2.-</ecNumber>
    </recommendedName>
</protein>
<dbReference type="AlphaFoldDB" id="A0A8C5A6P8"/>
<evidence type="ECO:0000256" key="8">
    <source>
        <dbReference type="ARBA" id="ARBA00023136"/>
    </source>
</evidence>
<organism evidence="13 14">
    <name type="scientific">Gadus morhua</name>
    <name type="common">Atlantic cod</name>
    <dbReference type="NCBI Taxonomy" id="8049"/>
    <lineage>
        <taxon>Eukaryota</taxon>
        <taxon>Metazoa</taxon>
        <taxon>Chordata</taxon>
        <taxon>Craniata</taxon>
        <taxon>Vertebrata</taxon>
        <taxon>Euteleostomi</taxon>
        <taxon>Actinopterygii</taxon>
        <taxon>Neopterygii</taxon>
        <taxon>Teleostei</taxon>
        <taxon>Neoteleostei</taxon>
        <taxon>Acanthomorphata</taxon>
        <taxon>Zeiogadaria</taxon>
        <taxon>Gadariae</taxon>
        <taxon>Gadiformes</taxon>
        <taxon>Gadoidei</taxon>
        <taxon>Gadidae</taxon>
        <taxon>Gadus</taxon>
    </lineage>
</organism>
<keyword evidence="4 11" id="KW-0812">Transmembrane</keyword>
<sequence length="444" mass="51069">MGRPRLFHIFLLLGSALMVLLIIIYWDDMGTPYSYGHSPLSAFSPGPRTPHTPPQPQQGPKQQQQQQQQQQQLQASRSPSFLSDINAFVNQFLELGTGEPTDPAPLDTANQSERAEERYVPRREWKIHLTPVAAELQQRQEQRRQRLQEACAEDSVAFPGKKRSFDDIPNKALDHLIVDDRHGIIFCYVPKVACTNWKRLMIILSESVLQDGVPYTDPQAIPRSLVHNLSSHLTFSKFRHRYGKFSHHLMKVKLKKYTKVLFVRDPFIRLVSAFRNKFLETNDDFYNLYGKAILRRYGHQPTPPALAAEAGAAGVHPSFPQFVQYLLDPDTEKEAPFNEHWQQVYRLCHPCQIQYDFVGHLETLEEDAEQLLRQLRVDNVVQFPPAARGNQSAGLSLADWFSAVPLEARRRLYQLYQPDFTLFGYPSPEAILEEGYALQTHPEE</sequence>
<keyword evidence="9 11" id="KW-0325">Glycoprotein</keyword>
<keyword evidence="5 11" id="KW-0735">Signal-anchor</keyword>
<keyword evidence="6 11" id="KW-1133">Transmembrane helix</keyword>
<evidence type="ECO:0000256" key="2">
    <source>
        <dbReference type="ARBA" id="ARBA00006339"/>
    </source>
</evidence>
<evidence type="ECO:0000256" key="5">
    <source>
        <dbReference type="ARBA" id="ARBA00022968"/>
    </source>
</evidence>
<feature type="compositionally biased region" description="Low complexity" evidence="12">
    <location>
        <begin position="58"/>
        <end position="74"/>
    </location>
</feature>
<keyword evidence="8 11" id="KW-0472">Membrane</keyword>
<dbReference type="Proteomes" id="UP000694546">
    <property type="component" value="Unassembled WGS sequence"/>
</dbReference>
<dbReference type="PANTHER" id="PTHR12137">
    <property type="entry name" value="CARBOHYDRATE SULFOTRANSFERASE"/>
    <property type="match status" value="1"/>
</dbReference>
<evidence type="ECO:0000313" key="13">
    <source>
        <dbReference type="Ensembl" id="ENSGMOP00000027385.1"/>
    </source>
</evidence>
<keyword evidence="7 11" id="KW-0333">Golgi apparatus</keyword>
<dbReference type="OMA" id="RMFHIFV"/>
<dbReference type="RefSeq" id="XP_030205705.1">
    <property type="nucleotide sequence ID" value="XM_030349845.1"/>
</dbReference>
<dbReference type="InterPro" id="IPR018011">
    <property type="entry name" value="Carb_sulfotrans_8-10"/>
</dbReference>
<comment type="similarity">
    <text evidence="2 11">Belongs to the sulfotransferase 2 family.</text>
</comment>
<dbReference type="GO" id="GO:0000139">
    <property type="term" value="C:Golgi membrane"/>
    <property type="evidence" value="ECO:0007669"/>
    <property type="project" value="UniProtKB-SubCell"/>
</dbReference>
<dbReference type="InterPro" id="IPR027417">
    <property type="entry name" value="P-loop_NTPase"/>
</dbReference>
<evidence type="ECO:0000256" key="12">
    <source>
        <dbReference type="SAM" id="MobiDB-lite"/>
    </source>
</evidence>
<dbReference type="InterPro" id="IPR005331">
    <property type="entry name" value="Sulfotransferase"/>
</dbReference>
<dbReference type="KEGG" id="gmh:115538021"/>
<evidence type="ECO:0000256" key="3">
    <source>
        <dbReference type="ARBA" id="ARBA00022679"/>
    </source>
</evidence>
<proteinExistence type="inferred from homology"/>
<dbReference type="GeneID" id="115538021"/>
<dbReference type="PANTHER" id="PTHR12137:SF4">
    <property type="entry name" value="CARBOHYDRATE SULFOTRANSFERASE 12"/>
    <property type="match status" value="1"/>
</dbReference>
<keyword evidence="10 11" id="KW-0119">Carbohydrate metabolism</keyword>